<gene>
    <name evidence="8" type="ORF">L228DRAFT_243632</name>
</gene>
<evidence type="ECO:0000256" key="2">
    <source>
        <dbReference type="ARBA" id="ARBA00022833"/>
    </source>
</evidence>
<accession>A0A165IH61</accession>
<dbReference type="SMART" id="SM00066">
    <property type="entry name" value="GAL4"/>
    <property type="match status" value="1"/>
</dbReference>
<dbReference type="PRINTS" id="PR00755">
    <property type="entry name" value="AFLATOXINBRP"/>
</dbReference>
<dbReference type="Pfam" id="PF00172">
    <property type="entry name" value="Zn_clus"/>
    <property type="match status" value="1"/>
</dbReference>
<dbReference type="AlphaFoldDB" id="A0A165IH61"/>
<keyword evidence="3" id="KW-0805">Transcription regulation</keyword>
<dbReference type="SUPFAM" id="SSF57701">
    <property type="entry name" value="Zn2/Cys6 DNA-binding domain"/>
    <property type="match status" value="1"/>
</dbReference>
<dbReference type="STRING" id="1328760.A0A165IH61"/>
<evidence type="ECO:0000256" key="4">
    <source>
        <dbReference type="ARBA" id="ARBA00023163"/>
    </source>
</evidence>
<feature type="domain" description="Zn(2)-C6 fungal-type" evidence="7">
    <location>
        <begin position="53"/>
        <end position="83"/>
    </location>
</feature>
<proteinExistence type="predicted"/>
<feature type="region of interest" description="Disordered" evidence="6">
    <location>
        <begin position="93"/>
        <end position="120"/>
    </location>
</feature>
<evidence type="ECO:0000256" key="3">
    <source>
        <dbReference type="ARBA" id="ARBA00023015"/>
    </source>
</evidence>
<evidence type="ECO:0000256" key="6">
    <source>
        <dbReference type="SAM" id="MobiDB-lite"/>
    </source>
</evidence>
<dbReference type="RefSeq" id="XP_018190445.1">
    <property type="nucleotide sequence ID" value="XM_018331733.1"/>
</dbReference>
<dbReference type="OrthoDB" id="5423818at2759"/>
<keyword evidence="1" id="KW-0479">Metal-binding</keyword>
<dbReference type="CDD" id="cd00067">
    <property type="entry name" value="GAL4"/>
    <property type="match status" value="1"/>
</dbReference>
<dbReference type="Gene3D" id="4.10.240.10">
    <property type="entry name" value="Zn(2)-C6 fungal-type DNA-binding domain"/>
    <property type="match status" value="1"/>
</dbReference>
<dbReference type="InParanoid" id="A0A165IH61"/>
<keyword evidence="5" id="KW-0539">Nucleus</keyword>
<dbReference type="GeneID" id="28896870"/>
<evidence type="ECO:0000259" key="7">
    <source>
        <dbReference type="PROSITE" id="PS50048"/>
    </source>
</evidence>
<dbReference type="PROSITE" id="PS50048">
    <property type="entry name" value="ZN2_CY6_FUNGAL_2"/>
    <property type="match status" value="1"/>
</dbReference>
<reference evidence="8 9" key="1">
    <citation type="journal article" date="2016" name="Fungal Biol.">
        <title>The genome of Xylona heveae provides a window into fungal endophytism.</title>
        <authorList>
            <person name="Gazis R."/>
            <person name="Kuo A."/>
            <person name="Riley R."/>
            <person name="LaButti K."/>
            <person name="Lipzen A."/>
            <person name="Lin J."/>
            <person name="Amirebrahimi M."/>
            <person name="Hesse C.N."/>
            <person name="Spatafora J.W."/>
            <person name="Henrissat B."/>
            <person name="Hainaut M."/>
            <person name="Grigoriev I.V."/>
            <person name="Hibbett D.S."/>
        </authorList>
    </citation>
    <scope>NUCLEOTIDE SEQUENCE [LARGE SCALE GENOMIC DNA]</scope>
    <source>
        <strain evidence="8 9">TC161</strain>
    </source>
</reference>
<evidence type="ECO:0000256" key="1">
    <source>
        <dbReference type="ARBA" id="ARBA00022723"/>
    </source>
</evidence>
<dbReference type="EMBL" id="KV407455">
    <property type="protein sequence ID" value="KZF24890.1"/>
    <property type="molecule type" value="Genomic_DNA"/>
</dbReference>
<evidence type="ECO:0000313" key="8">
    <source>
        <dbReference type="EMBL" id="KZF24890.1"/>
    </source>
</evidence>
<dbReference type="Proteomes" id="UP000076632">
    <property type="component" value="Unassembled WGS sequence"/>
</dbReference>
<dbReference type="PANTHER" id="PTHR47660">
    <property type="entry name" value="TRANSCRIPTION FACTOR WITH C2H2 AND ZN(2)-CYS(6) DNA BINDING DOMAIN (EUROFUNG)-RELATED-RELATED"/>
    <property type="match status" value="1"/>
</dbReference>
<dbReference type="GO" id="GO:0000981">
    <property type="term" value="F:DNA-binding transcription factor activity, RNA polymerase II-specific"/>
    <property type="evidence" value="ECO:0007669"/>
    <property type="project" value="InterPro"/>
</dbReference>
<keyword evidence="2" id="KW-0862">Zinc</keyword>
<dbReference type="OMA" id="AKTKCCY"/>
<dbReference type="InterPro" id="IPR001138">
    <property type="entry name" value="Zn2Cys6_DnaBD"/>
</dbReference>
<dbReference type="InterPro" id="IPR036864">
    <property type="entry name" value="Zn2-C6_fun-type_DNA-bd_sf"/>
</dbReference>
<name>A0A165IH61_XYLHT</name>
<evidence type="ECO:0000313" key="9">
    <source>
        <dbReference type="Proteomes" id="UP000076632"/>
    </source>
</evidence>
<keyword evidence="4" id="KW-0804">Transcription</keyword>
<organism evidence="8 9">
    <name type="scientific">Xylona heveae (strain CBS 132557 / TC161)</name>
    <dbReference type="NCBI Taxonomy" id="1328760"/>
    <lineage>
        <taxon>Eukaryota</taxon>
        <taxon>Fungi</taxon>
        <taxon>Dikarya</taxon>
        <taxon>Ascomycota</taxon>
        <taxon>Pezizomycotina</taxon>
        <taxon>Xylonomycetes</taxon>
        <taxon>Xylonales</taxon>
        <taxon>Xylonaceae</taxon>
        <taxon>Xylona</taxon>
    </lineage>
</organism>
<keyword evidence="9" id="KW-1185">Reference proteome</keyword>
<dbReference type="PANTHER" id="PTHR47660:SF3">
    <property type="entry name" value="FINGER DOMAIN PROTEIN, PUTATIVE (AFU_ORTHOLOGUE AFUA_4G03310)-RELATED"/>
    <property type="match status" value="1"/>
</dbReference>
<protein>
    <recommendedName>
        <fullName evidence="7">Zn(2)-C6 fungal-type domain-containing protein</fullName>
    </recommendedName>
</protein>
<evidence type="ECO:0000256" key="5">
    <source>
        <dbReference type="ARBA" id="ARBA00023242"/>
    </source>
</evidence>
<dbReference type="GO" id="GO:0008270">
    <property type="term" value="F:zinc ion binding"/>
    <property type="evidence" value="ECO:0007669"/>
    <property type="project" value="InterPro"/>
</dbReference>
<sequence length="516" mass="57614">MTALFAAHVAKMDAGEPRHACDKCLKTYQRRDLLLRHRRRCLRLKKSMTRRKACNACVQAKAKCSYAQPSCSRCAQRGIPCQYLSLPIREDERAKAGDMSGESTSQPTDASDPPVRGNTFAETMAGSVEPSSTGGSQLFPWSLDKSDLPSMQLSTPTAMTRFGNPVTPPATDGFSQGLMYNSLAENSSLGLLDLDFPTVNLDGLDADFTPPLSVSDPTPIDHRLPDFVFLLKQYPKLLLRDDFSSPFLHHSLYSDNVPDMTTLARTSTAICCGSAIGMKDGARYVKRAMDAERQRLIDAYPSYQCMQQWDALHAMLIYAILEMELTLEDDSEAWKQKPPVKGLKSPFLVKMTQCLIKSHSDSSNADFISGSSSLSWNQWTVAETTRRTIFLANMINFLGNRDSETGQKSPYYEPLNNKLILNMPLPCSHALWTARTEYDWTLAMQLHQTNPWPAASDPLSVFDLSEHNAGGIFCLKNLFSRFTKDHLRTTLMKGCGFDGSDELRSFIILCALEQYL</sequence>